<dbReference type="Proteomes" id="UP000012073">
    <property type="component" value="Unassembled WGS sequence"/>
</dbReference>
<accession>R7QJB7</accession>
<evidence type="ECO:0000313" key="2">
    <source>
        <dbReference type="EMBL" id="CDF37485.1"/>
    </source>
</evidence>
<dbReference type="OrthoDB" id="10386771at2759"/>
<dbReference type="EMBL" id="HG001844">
    <property type="protein sequence ID" value="CDF37485.1"/>
    <property type="molecule type" value="Genomic_DNA"/>
</dbReference>
<reference evidence="3" key="1">
    <citation type="journal article" date="2013" name="Proc. Natl. Acad. Sci. U.S.A.">
        <title>Genome structure and metabolic features in the red seaweed Chondrus crispus shed light on evolution of the Archaeplastida.</title>
        <authorList>
            <person name="Collen J."/>
            <person name="Porcel B."/>
            <person name="Carre W."/>
            <person name="Ball S.G."/>
            <person name="Chaparro C."/>
            <person name="Tonon T."/>
            <person name="Barbeyron T."/>
            <person name="Michel G."/>
            <person name="Noel B."/>
            <person name="Valentin K."/>
            <person name="Elias M."/>
            <person name="Artiguenave F."/>
            <person name="Arun A."/>
            <person name="Aury J.M."/>
            <person name="Barbosa-Neto J.F."/>
            <person name="Bothwell J.H."/>
            <person name="Bouget F.Y."/>
            <person name="Brillet L."/>
            <person name="Cabello-Hurtado F."/>
            <person name="Capella-Gutierrez S."/>
            <person name="Charrier B."/>
            <person name="Cladiere L."/>
            <person name="Cock J.M."/>
            <person name="Coelho S.M."/>
            <person name="Colleoni C."/>
            <person name="Czjzek M."/>
            <person name="Da Silva C."/>
            <person name="Delage L."/>
            <person name="Denoeud F."/>
            <person name="Deschamps P."/>
            <person name="Dittami S.M."/>
            <person name="Gabaldon T."/>
            <person name="Gachon C.M."/>
            <person name="Groisillier A."/>
            <person name="Herve C."/>
            <person name="Jabbari K."/>
            <person name="Katinka M."/>
            <person name="Kloareg B."/>
            <person name="Kowalczyk N."/>
            <person name="Labadie K."/>
            <person name="Leblanc C."/>
            <person name="Lopez P.J."/>
            <person name="McLachlan D.H."/>
            <person name="Meslet-Cladiere L."/>
            <person name="Moustafa A."/>
            <person name="Nehr Z."/>
            <person name="Nyvall Collen P."/>
            <person name="Panaud O."/>
            <person name="Partensky F."/>
            <person name="Poulain J."/>
            <person name="Rensing S.A."/>
            <person name="Rousvoal S."/>
            <person name="Samson G."/>
            <person name="Symeonidi A."/>
            <person name="Weissenbach J."/>
            <person name="Zambounis A."/>
            <person name="Wincker P."/>
            <person name="Boyen C."/>
        </authorList>
    </citation>
    <scope>NUCLEOTIDE SEQUENCE [LARGE SCALE GENOMIC DNA]</scope>
    <source>
        <strain evidence="3">cv. Stackhouse</strain>
    </source>
</reference>
<protein>
    <submittedName>
        <fullName evidence="2">Uncharacterized protein</fullName>
    </submittedName>
</protein>
<dbReference type="STRING" id="2769.R7QJB7"/>
<dbReference type="OMA" id="MIRIPSK"/>
<sequence>MPLQLCFTPVAAPVCIQHEHISTGRTRRASRPKFAKKPRAPPRFAEHRSTPRRWRAADEKDALLRQVTTALNQWYQETGHPKGSLPSDSHLRRCEIARRLRLQRLVTRAGGHRAVQASLGLRPIQSSLNAVKEKELAELAQSLYMLCADHDLVHPSEEFPDKKLIRKLSPPLGNRIAAFPGRNGYNRLAEYIRAKANKSFEKPVRDEFKSTKRWGLRTNPHELRMELLAYQTHPQVLPRLNSLPSEIAGAIQRQGGAAVFARAHGMVLDRDWGNLLRFSGLIRWLSDQVFPLIDVPNGSNANTAESYLLMVQYQMKHPPNFPSPVEVARAGFTNDVLRYGGRKSLAGRLGFSRTYGIRDVFMGPFSVLFAADLLEHAVKQVHVSADCSIAMPAMECMVADGRSDLAGAVGFLGGEGAVGRRVGLVPRERLLGNVQYTDYA</sequence>
<dbReference type="AlphaFoldDB" id="R7QJB7"/>
<gene>
    <name evidence="2" type="ORF">CHC_T00005770001</name>
</gene>
<feature type="compositionally biased region" description="Basic residues" evidence="1">
    <location>
        <begin position="25"/>
        <end position="40"/>
    </location>
</feature>
<organism evidence="2 3">
    <name type="scientific">Chondrus crispus</name>
    <name type="common">Carrageen Irish moss</name>
    <name type="synonym">Polymorpha crispa</name>
    <dbReference type="NCBI Taxonomy" id="2769"/>
    <lineage>
        <taxon>Eukaryota</taxon>
        <taxon>Rhodophyta</taxon>
        <taxon>Florideophyceae</taxon>
        <taxon>Rhodymeniophycidae</taxon>
        <taxon>Gigartinales</taxon>
        <taxon>Gigartinaceae</taxon>
        <taxon>Chondrus</taxon>
    </lineage>
</organism>
<dbReference type="GeneID" id="17325072"/>
<evidence type="ECO:0000313" key="3">
    <source>
        <dbReference type="Proteomes" id="UP000012073"/>
    </source>
</evidence>
<feature type="region of interest" description="Disordered" evidence="1">
    <location>
        <begin position="22"/>
        <end position="51"/>
    </location>
</feature>
<dbReference type="Gramene" id="CDF37485">
    <property type="protein sequence ID" value="CDF37485"/>
    <property type="gene ID" value="CHC_T00005770001"/>
</dbReference>
<evidence type="ECO:0000256" key="1">
    <source>
        <dbReference type="SAM" id="MobiDB-lite"/>
    </source>
</evidence>
<dbReference type="KEGG" id="ccp:CHC_T00005770001"/>
<keyword evidence="3" id="KW-1185">Reference proteome</keyword>
<name>R7QJB7_CHOCR</name>
<dbReference type="RefSeq" id="XP_005717356.1">
    <property type="nucleotide sequence ID" value="XM_005717299.1"/>
</dbReference>
<proteinExistence type="predicted"/>